<comment type="similarity">
    <text evidence="3">Belongs to the complex I NDUFA2 subunit family.</text>
</comment>
<evidence type="ECO:0000256" key="12">
    <source>
        <dbReference type="ARBA" id="ARBA00032513"/>
    </source>
</evidence>
<dbReference type="SUPFAM" id="SSF52833">
    <property type="entry name" value="Thioredoxin-like"/>
    <property type="match status" value="1"/>
</dbReference>
<dbReference type="PANTHER" id="PTHR12878">
    <property type="entry name" value="NADH-UBIQUINONE OXIDOREDUCTASE B8 SUBUNIT"/>
    <property type="match status" value="1"/>
</dbReference>
<evidence type="ECO:0000256" key="2">
    <source>
        <dbReference type="ARBA" id="ARBA00004443"/>
    </source>
</evidence>
<keyword evidence="10" id="KW-0472">Membrane</keyword>
<dbReference type="EMBL" id="JBICCN010000040">
    <property type="protein sequence ID" value="KAL3099191.1"/>
    <property type="molecule type" value="Genomic_DNA"/>
</dbReference>
<keyword evidence="5" id="KW-0813">Transport</keyword>
<keyword evidence="13" id="KW-1015">Disulfide bond</keyword>
<evidence type="ECO:0000256" key="3">
    <source>
        <dbReference type="ARBA" id="ARBA00008939"/>
    </source>
</evidence>
<comment type="function">
    <text evidence="1">Accessory subunit of the mitochondrial membrane respiratory chain NADH dehydrogenase (Complex I), that is believed not to be involved in catalysis. Complex I functions in the transfer of electrons from NADH to the respiratory chain. The immediate electron acceptor for the enzyme is believed to be ubiquinone.</text>
</comment>
<evidence type="ECO:0000256" key="9">
    <source>
        <dbReference type="ARBA" id="ARBA00023128"/>
    </source>
</evidence>
<dbReference type="AlphaFoldDB" id="A0ABD2K8I6"/>
<sequence length="101" mass="11540">MASSIRLAGGALRELRIHLCQTTAASNGVREFIQKDYVDLKHNNRDFPILVRECSGITPRIWARYEHGVETSVSVENAPRQKIMELIKQMATKKMETKKID</sequence>
<feature type="domain" description="Ribosomal protein/NADH dehydrogenase" evidence="14">
    <location>
        <begin position="21"/>
        <end position="94"/>
    </location>
</feature>
<organism evidence="15 16">
    <name type="scientific">Heterodera schachtii</name>
    <name type="common">Sugarbeet cyst nematode worm</name>
    <name type="synonym">Tylenchus schachtii</name>
    <dbReference type="NCBI Taxonomy" id="97005"/>
    <lineage>
        <taxon>Eukaryota</taxon>
        <taxon>Metazoa</taxon>
        <taxon>Ecdysozoa</taxon>
        <taxon>Nematoda</taxon>
        <taxon>Chromadorea</taxon>
        <taxon>Rhabditida</taxon>
        <taxon>Tylenchina</taxon>
        <taxon>Tylenchomorpha</taxon>
        <taxon>Tylenchoidea</taxon>
        <taxon>Heteroderidae</taxon>
        <taxon>Heteroderinae</taxon>
        <taxon>Heterodera</taxon>
    </lineage>
</organism>
<reference evidence="15 16" key="1">
    <citation type="submission" date="2024-10" db="EMBL/GenBank/DDBJ databases">
        <authorList>
            <person name="Kim D."/>
        </authorList>
    </citation>
    <scope>NUCLEOTIDE SEQUENCE [LARGE SCALE GENOMIC DNA]</scope>
    <source>
        <strain evidence="15">Taebaek</strain>
    </source>
</reference>
<evidence type="ECO:0000313" key="16">
    <source>
        <dbReference type="Proteomes" id="UP001620645"/>
    </source>
</evidence>
<evidence type="ECO:0000256" key="6">
    <source>
        <dbReference type="ARBA" id="ARBA00022660"/>
    </source>
</evidence>
<keyword evidence="7" id="KW-0999">Mitochondrion inner membrane</keyword>
<keyword evidence="6" id="KW-0679">Respiratory chain</keyword>
<dbReference type="SMART" id="SM00916">
    <property type="entry name" value="L51_S25_CI-B8"/>
    <property type="match status" value="1"/>
</dbReference>
<evidence type="ECO:0000256" key="8">
    <source>
        <dbReference type="ARBA" id="ARBA00022982"/>
    </source>
</evidence>
<dbReference type="PANTHER" id="PTHR12878:SF0">
    <property type="entry name" value="NADH DEHYDROGENASE [UBIQUINONE] 1 ALPHA SUBCOMPLEX SUBUNIT 2"/>
    <property type="match status" value="1"/>
</dbReference>
<evidence type="ECO:0000256" key="1">
    <source>
        <dbReference type="ARBA" id="ARBA00003195"/>
    </source>
</evidence>
<dbReference type="Pfam" id="PF05047">
    <property type="entry name" value="L51_S25_CI-B8"/>
    <property type="match status" value="1"/>
</dbReference>
<evidence type="ECO:0000256" key="4">
    <source>
        <dbReference type="ARBA" id="ARBA00016394"/>
    </source>
</evidence>
<gene>
    <name evidence="15" type="ORF">niasHS_000799</name>
</gene>
<evidence type="ECO:0000313" key="15">
    <source>
        <dbReference type="EMBL" id="KAL3099191.1"/>
    </source>
</evidence>
<keyword evidence="9" id="KW-0496">Mitochondrion</keyword>
<feature type="disulfide bond" description="Redox-active" evidence="13">
    <location>
        <begin position="20"/>
        <end position="54"/>
    </location>
</feature>
<dbReference type="Proteomes" id="UP001620645">
    <property type="component" value="Unassembled WGS sequence"/>
</dbReference>
<keyword evidence="16" id="KW-1185">Reference proteome</keyword>
<dbReference type="PIRSF" id="PIRSF005822">
    <property type="entry name" value="NDUA2"/>
    <property type="match status" value="1"/>
</dbReference>
<accession>A0ABD2K8I6</accession>
<evidence type="ECO:0000256" key="5">
    <source>
        <dbReference type="ARBA" id="ARBA00022448"/>
    </source>
</evidence>
<comment type="subcellular location">
    <subcellularLocation>
        <location evidence="2">Mitochondrion inner membrane</location>
        <topology evidence="2">Peripheral membrane protein</topology>
        <orientation evidence="2">Matrix side</orientation>
    </subcellularLocation>
</comment>
<name>A0ABD2K8I6_HETSC</name>
<keyword evidence="8" id="KW-0249">Electron transport</keyword>
<proteinExistence type="inferred from homology"/>
<dbReference type="GO" id="GO:0005743">
    <property type="term" value="C:mitochondrial inner membrane"/>
    <property type="evidence" value="ECO:0007669"/>
    <property type="project" value="UniProtKB-SubCell"/>
</dbReference>
<evidence type="ECO:0000256" key="10">
    <source>
        <dbReference type="ARBA" id="ARBA00023136"/>
    </source>
</evidence>
<dbReference type="InterPro" id="IPR016464">
    <property type="entry name" value="NADH_Ub_cplx-1_asu_su-2"/>
</dbReference>
<evidence type="ECO:0000256" key="7">
    <source>
        <dbReference type="ARBA" id="ARBA00022792"/>
    </source>
</evidence>
<evidence type="ECO:0000259" key="14">
    <source>
        <dbReference type="SMART" id="SM00916"/>
    </source>
</evidence>
<dbReference type="InterPro" id="IPR007741">
    <property type="entry name" value="Ribosomal_mL43/mS25/NADH_DH"/>
</dbReference>
<dbReference type="Gene3D" id="3.40.30.10">
    <property type="entry name" value="Glutaredoxin"/>
    <property type="match status" value="1"/>
</dbReference>
<evidence type="ECO:0000256" key="13">
    <source>
        <dbReference type="PIRSR" id="PIRSR005822-1"/>
    </source>
</evidence>
<dbReference type="InterPro" id="IPR036249">
    <property type="entry name" value="Thioredoxin-like_sf"/>
</dbReference>
<protein>
    <recommendedName>
        <fullName evidence="4">NADH dehydrogenase [ubiquinone] 1 alpha subcomplex subunit 2</fullName>
    </recommendedName>
    <alternativeName>
        <fullName evidence="11">Complex I-B8</fullName>
    </alternativeName>
    <alternativeName>
        <fullName evidence="12">NADH-ubiquinone oxidoreductase B8 subunit</fullName>
    </alternativeName>
</protein>
<evidence type="ECO:0000256" key="11">
    <source>
        <dbReference type="ARBA" id="ARBA00031441"/>
    </source>
</evidence>
<comment type="caution">
    <text evidence="15">The sequence shown here is derived from an EMBL/GenBank/DDBJ whole genome shotgun (WGS) entry which is preliminary data.</text>
</comment>